<organism evidence="1 2">
    <name type="scientific">Zosterops borbonicus</name>
    <dbReference type="NCBI Taxonomy" id="364589"/>
    <lineage>
        <taxon>Eukaryota</taxon>
        <taxon>Metazoa</taxon>
        <taxon>Chordata</taxon>
        <taxon>Craniata</taxon>
        <taxon>Vertebrata</taxon>
        <taxon>Euteleostomi</taxon>
        <taxon>Archelosauria</taxon>
        <taxon>Archosauria</taxon>
        <taxon>Dinosauria</taxon>
        <taxon>Saurischia</taxon>
        <taxon>Theropoda</taxon>
        <taxon>Coelurosauria</taxon>
        <taxon>Aves</taxon>
        <taxon>Neognathae</taxon>
        <taxon>Neoaves</taxon>
        <taxon>Telluraves</taxon>
        <taxon>Australaves</taxon>
        <taxon>Passeriformes</taxon>
        <taxon>Sylvioidea</taxon>
        <taxon>Zosteropidae</taxon>
        <taxon>Zosterops</taxon>
    </lineage>
</organism>
<name>A0A8K1LDQ0_9PASS</name>
<comment type="caution">
    <text evidence="1">The sequence shown here is derived from an EMBL/GenBank/DDBJ whole genome shotgun (WGS) entry which is preliminary data.</text>
</comment>
<dbReference type="OrthoDB" id="10373512at2759"/>
<dbReference type="EMBL" id="SWJQ01000948">
    <property type="protein sequence ID" value="TRZ10051.1"/>
    <property type="molecule type" value="Genomic_DNA"/>
</dbReference>
<evidence type="ECO:0000313" key="1">
    <source>
        <dbReference type="EMBL" id="TRZ10051.1"/>
    </source>
</evidence>
<protein>
    <submittedName>
        <fullName evidence="1">Uncharacterized protein</fullName>
    </submittedName>
</protein>
<evidence type="ECO:0000313" key="2">
    <source>
        <dbReference type="Proteomes" id="UP000796761"/>
    </source>
</evidence>
<sequence length="153" mass="16642">MEMDGDPRGSKDAGVIEKLEITEVCENHNAGLRASTLTIAQVKCICTRGSKQEEQEFIMQQEKLIQLPSWKPGGEAPTPGVLQGSPVSLTSVPEKIMEQIILSATKWNVQDKQGIRPSQPGLVKGRSCLTNLVSSYDRMTCLVDEGKAVDVST</sequence>
<reference evidence="1" key="1">
    <citation type="submission" date="2019-04" db="EMBL/GenBank/DDBJ databases">
        <title>Genome assembly of Zosterops borbonicus 15179.</title>
        <authorList>
            <person name="Leroy T."/>
            <person name="Anselmetti Y."/>
            <person name="Tilak M.-K."/>
            <person name="Nabholz B."/>
        </authorList>
    </citation>
    <scope>NUCLEOTIDE SEQUENCE</scope>
    <source>
        <strain evidence="1">HGM_15179</strain>
        <tissue evidence="1">Muscle</tissue>
    </source>
</reference>
<gene>
    <name evidence="1" type="ORF">HGM15179_017062</name>
</gene>
<keyword evidence="2" id="KW-1185">Reference proteome</keyword>
<proteinExistence type="predicted"/>
<dbReference type="AlphaFoldDB" id="A0A8K1LDQ0"/>
<accession>A0A8K1LDQ0</accession>
<dbReference type="Proteomes" id="UP000796761">
    <property type="component" value="Unassembled WGS sequence"/>
</dbReference>